<gene>
    <name evidence="1" type="ORF">BC10311_00835</name>
</gene>
<protein>
    <submittedName>
        <fullName evidence="1">Uncharacterized protein</fullName>
    </submittedName>
</protein>
<organism evidence="1 2">
    <name type="scientific">Bacillus wiedmannii</name>
    <dbReference type="NCBI Taxonomy" id="1890302"/>
    <lineage>
        <taxon>Bacteria</taxon>
        <taxon>Bacillati</taxon>
        <taxon>Bacillota</taxon>
        <taxon>Bacilli</taxon>
        <taxon>Bacillales</taxon>
        <taxon>Bacillaceae</taxon>
        <taxon>Bacillus</taxon>
        <taxon>Bacillus cereus group</taxon>
    </lineage>
</organism>
<evidence type="ECO:0000313" key="1">
    <source>
        <dbReference type="EMBL" id="SCB93913.1"/>
    </source>
</evidence>
<dbReference type="AlphaFoldDB" id="A0AB37YL79"/>
<comment type="caution">
    <text evidence="1">The sequence shown here is derived from an EMBL/GenBank/DDBJ whole genome shotgun (WGS) entry which is preliminary data.</text>
</comment>
<reference evidence="1 2" key="1">
    <citation type="submission" date="2016-08" db="EMBL/GenBank/DDBJ databases">
        <authorList>
            <person name="Loux V."/>
            <person name="Rue O."/>
        </authorList>
    </citation>
    <scope>NUCLEOTIDE SEQUENCE [LARGE SCALE GENOMIC DNA]</scope>
    <source>
        <strain evidence="1 2">WSBC_10311</strain>
    </source>
</reference>
<sequence length="164" mass="18592">MKISSSINNRLYPLNTTVLNNTAPSTITSRIVNNNQKHIPENKTRDNQLSEKNIEQHINNKYNSISPQGLSIFEFLKMLLDKGVPMSIITEILVRMLEGHSKKNEELEKGLEKESEKELVQGLNKESEKELVQGLNKESEKELVQGLNKGLEKELVQGLGNIQK</sequence>
<dbReference type="EMBL" id="FMBG01000010">
    <property type="protein sequence ID" value="SCB93913.1"/>
    <property type="molecule type" value="Genomic_DNA"/>
</dbReference>
<proteinExistence type="predicted"/>
<evidence type="ECO:0000313" key="2">
    <source>
        <dbReference type="Proteomes" id="UP000195728"/>
    </source>
</evidence>
<name>A0AB37YL79_9BACI</name>
<dbReference type="RefSeq" id="WP_088106870.1">
    <property type="nucleotide sequence ID" value="NZ_FMBG01000010.1"/>
</dbReference>
<accession>A0AB37YL79</accession>
<dbReference type="Proteomes" id="UP000195728">
    <property type="component" value="Unassembled WGS sequence"/>
</dbReference>